<evidence type="ECO:0000313" key="2">
    <source>
        <dbReference type="Proteomes" id="UP000051859"/>
    </source>
</evidence>
<evidence type="ECO:0000313" key="1">
    <source>
        <dbReference type="EMBL" id="KRN92593.1"/>
    </source>
</evidence>
<dbReference type="RefSeq" id="WP_057804357.1">
    <property type="nucleotide sequence ID" value="NZ_JQBX01000032.1"/>
</dbReference>
<proteinExistence type="predicted"/>
<dbReference type="PANTHER" id="PTHR36849:SF1">
    <property type="entry name" value="CYTOPLASMIC PROTEIN"/>
    <property type="match status" value="1"/>
</dbReference>
<evidence type="ECO:0008006" key="3">
    <source>
        <dbReference type="Google" id="ProtNLM"/>
    </source>
</evidence>
<sequence>MPQVKLLRAYDHQEVSHYKGYKILVDRLWPRGVSKSELPYEWWLKELAPSNELRSWFDHQDKHYPKFKTEYLNEIENNPLSDSVLSFLKNIIQNEDIVLIYGAKNEKYNQAIVLKSWLDSNF</sequence>
<name>A0A0R2KSM2_9LACO</name>
<dbReference type="AlphaFoldDB" id="A0A0R2KSM2"/>
<keyword evidence="2" id="KW-1185">Reference proteome</keyword>
<gene>
    <name evidence="1" type="ORF">IV81_GL001148</name>
</gene>
<dbReference type="EMBL" id="JQBX01000032">
    <property type="protein sequence ID" value="KRN92593.1"/>
    <property type="molecule type" value="Genomic_DNA"/>
</dbReference>
<dbReference type="STRING" id="331679.IV81_GL001148"/>
<organism evidence="1 2">
    <name type="scientific">Pediococcus stilesii</name>
    <dbReference type="NCBI Taxonomy" id="331679"/>
    <lineage>
        <taxon>Bacteria</taxon>
        <taxon>Bacillati</taxon>
        <taxon>Bacillota</taxon>
        <taxon>Bacilli</taxon>
        <taxon>Lactobacillales</taxon>
        <taxon>Lactobacillaceae</taxon>
        <taxon>Pediococcus</taxon>
    </lineage>
</organism>
<dbReference type="InterPro" id="IPR052552">
    <property type="entry name" value="YeaO-like"/>
</dbReference>
<dbReference type="PANTHER" id="PTHR36849">
    <property type="entry name" value="CYTOPLASMIC PROTEIN-RELATED"/>
    <property type="match status" value="1"/>
</dbReference>
<comment type="caution">
    <text evidence="1">The sequence shown here is derived from an EMBL/GenBank/DDBJ whole genome shotgun (WGS) entry which is preliminary data.</text>
</comment>
<dbReference type="Proteomes" id="UP000051859">
    <property type="component" value="Unassembled WGS sequence"/>
</dbReference>
<accession>A0A0R2KSM2</accession>
<dbReference type="Pfam" id="PF22752">
    <property type="entry name" value="DUF488-N3i"/>
    <property type="match status" value="1"/>
</dbReference>
<reference evidence="1 2" key="1">
    <citation type="journal article" date="2015" name="Genome Announc.">
        <title>Expanding the biotechnology potential of lactobacilli through comparative genomics of 213 strains and associated genera.</title>
        <authorList>
            <person name="Sun Z."/>
            <person name="Harris H.M."/>
            <person name="McCann A."/>
            <person name="Guo C."/>
            <person name="Argimon S."/>
            <person name="Zhang W."/>
            <person name="Yang X."/>
            <person name="Jeffery I.B."/>
            <person name="Cooney J.C."/>
            <person name="Kagawa T.F."/>
            <person name="Liu W."/>
            <person name="Song Y."/>
            <person name="Salvetti E."/>
            <person name="Wrobel A."/>
            <person name="Rasinkangas P."/>
            <person name="Parkhill J."/>
            <person name="Rea M.C."/>
            <person name="O'Sullivan O."/>
            <person name="Ritari J."/>
            <person name="Douillard F.P."/>
            <person name="Paul Ross R."/>
            <person name="Yang R."/>
            <person name="Briner A.E."/>
            <person name="Felis G.E."/>
            <person name="de Vos W.M."/>
            <person name="Barrangou R."/>
            <person name="Klaenhammer T.R."/>
            <person name="Caufield P.W."/>
            <person name="Cui Y."/>
            <person name="Zhang H."/>
            <person name="O'Toole P.W."/>
        </authorList>
    </citation>
    <scope>NUCLEOTIDE SEQUENCE [LARGE SCALE GENOMIC DNA]</scope>
    <source>
        <strain evidence="1 2">DSM 18001</strain>
    </source>
</reference>
<dbReference type="PATRIC" id="fig|331679.3.peg.1165"/>
<protein>
    <recommendedName>
        <fullName evidence="3">DUF488 family protein</fullName>
    </recommendedName>
</protein>